<keyword evidence="1" id="KW-0812">Transmembrane</keyword>
<protein>
    <submittedName>
        <fullName evidence="2">Uncharacterized protein</fullName>
    </submittedName>
</protein>
<evidence type="ECO:0000313" key="3">
    <source>
        <dbReference type="Proteomes" id="UP000241769"/>
    </source>
</evidence>
<accession>A0A2P6MWL4</accession>
<name>A0A2P6MWL4_9EUKA</name>
<organism evidence="2 3">
    <name type="scientific">Planoprotostelium fungivorum</name>
    <dbReference type="NCBI Taxonomy" id="1890364"/>
    <lineage>
        <taxon>Eukaryota</taxon>
        <taxon>Amoebozoa</taxon>
        <taxon>Evosea</taxon>
        <taxon>Variosea</taxon>
        <taxon>Cavosteliida</taxon>
        <taxon>Cavosteliaceae</taxon>
        <taxon>Planoprotostelium</taxon>
    </lineage>
</organism>
<dbReference type="InParanoid" id="A0A2P6MWL4"/>
<evidence type="ECO:0000256" key="1">
    <source>
        <dbReference type="SAM" id="Phobius"/>
    </source>
</evidence>
<evidence type="ECO:0000313" key="2">
    <source>
        <dbReference type="EMBL" id="PRP76087.1"/>
    </source>
</evidence>
<reference evidence="2 3" key="1">
    <citation type="journal article" date="2018" name="Genome Biol. Evol.">
        <title>Multiple Roots of Fruiting Body Formation in Amoebozoa.</title>
        <authorList>
            <person name="Hillmann F."/>
            <person name="Forbes G."/>
            <person name="Novohradska S."/>
            <person name="Ferling I."/>
            <person name="Riege K."/>
            <person name="Groth M."/>
            <person name="Westermann M."/>
            <person name="Marz M."/>
            <person name="Spaller T."/>
            <person name="Winckler T."/>
            <person name="Schaap P."/>
            <person name="Glockner G."/>
        </authorList>
    </citation>
    <scope>NUCLEOTIDE SEQUENCE [LARGE SCALE GENOMIC DNA]</scope>
    <source>
        <strain evidence="2 3">Jena</strain>
    </source>
</reference>
<dbReference type="EMBL" id="MDYQ01000352">
    <property type="protein sequence ID" value="PRP76087.1"/>
    <property type="molecule type" value="Genomic_DNA"/>
</dbReference>
<gene>
    <name evidence="2" type="ORF">PROFUN_12892</name>
</gene>
<feature type="transmembrane region" description="Helical" evidence="1">
    <location>
        <begin position="6"/>
        <end position="25"/>
    </location>
</feature>
<dbReference type="AlphaFoldDB" id="A0A2P6MWL4"/>
<proteinExistence type="predicted"/>
<keyword evidence="1" id="KW-0472">Membrane</keyword>
<keyword evidence="3" id="KW-1185">Reference proteome</keyword>
<sequence>MYAIFLVYMTVIHTLLILGIVLGALDHVSQRKRAIAWVLHLDQKPHDSEDILFGNYERDFAFHLGP</sequence>
<keyword evidence="1" id="KW-1133">Transmembrane helix</keyword>
<dbReference type="Proteomes" id="UP000241769">
    <property type="component" value="Unassembled WGS sequence"/>
</dbReference>
<comment type="caution">
    <text evidence="2">The sequence shown here is derived from an EMBL/GenBank/DDBJ whole genome shotgun (WGS) entry which is preliminary data.</text>
</comment>